<comment type="caution">
    <text evidence="9">The sequence shown here is derived from an EMBL/GenBank/DDBJ whole genome shotgun (WGS) entry which is preliminary data.</text>
</comment>
<dbReference type="InterPro" id="IPR012134">
    <property type="entry name" value="Glu-5-SA_DH"/>
</dbReference>
<dbReference type="GO" id="GO:0055129">
    <property type="term" value="P:L-proline biosynthetic process"/>
    <property type="evidence" value="ECO:0007669"/>
    <property type="project" value="UniProtKB-UniRule"/>
</dbReference>
<comment type="catalytic activity">
    <reaction evidence="6 7">
        <text>L-glutamate 5-semialdehyde + phosphate + NADP(+) = L-glutamyl 5-phosphate + NADPH + H(+)</text>
        <dbReference type="Rhea" id="RHEA:19541"/>
        <dbReference type="ChEBI" id="CHEBI:15378"/>
        <dbReference type="ChEBI" id="CHEBI:43474"/>
        <dbReference type="ChEBI" id="CHEBI:57783"/>
        <dbReference type="ChEBI" id="CHEBI:58066"/>
        <dbReference type="ChEBI" id="CHEBI:58274"/>
        <dbReference type="ChEBI" id="CHEBI:58349"/>
        <dbReference type="EC" id="1.2.1.41"/>
    </reaction>
</comment>
<dbReference type="HAMAP" id="MF_00412">
    <property type="entry name" value="ProA"/>
    <property type="match status" value="1"/>
</dbReference>
<evidence type="ECO:0000256" key="1">
    <source>
        <dbReference type="ARBA" id="ARBA00004985"/>
    </source>
</evidence>
<dbReference type="InterPro" id="IPR016162">
    <property type="entry name" value="Ald_DH_N"/>
</dbReference>
<dbReference type="InterPro" id="IPR016161">
    <property type="entry name" value="Ald_DH/histidinol_DH"/>
</dbReference>
<evidence type="ECO:0000313" key="10">
    <source>
        <dbReference type="Proteomes" id="UP000236173"/>
    </source>
</evidence>
<comment type="pathway">
    <text evidence="1 7">Amino-acid biosynthesis; L-proline biosynthesis; L-glutamate 5-semialdehyde from L-glutamate: step 2/2.</text>
</comment>
<comment type="function">
    <text evidence="7">Catalyzes the NADPH-dependent reduction of L-glutamate 5-phosphate into L-glutamate 5-semialdehyde and phosphate. The product spontaneously undergoes cyclization to form 1-pyrroline-5-carboxylate.</text>
</comment>
<keyword evidence="2 7" id="KW-0028">Amino-acid biosynthesis</keyword>
<dbReference type="PANTHER" id="PTHR11063">
    <property type="entry name" value="GLUTAMATE SEMIALDEHYDE DEHYDROGENASE"/>
    <property type="match status" value="1"/>
</dbReference>
<reference evidence="10" key="1">
    <citation type="submission" date="2017-09" db="EMBL/GenBank/DDBJ databases">
        <title>Metaegenomics of thermophilic ammonia-oxidizing enrichment culture.</title>
        <authorList>
            <person name="Kato S."/>
            <person name="Suzuki K."/>
        </authorList>
    </citation>
    <scope>NUCLEOTIDE SEQUENCE [LARGE SCALE GENOMIC DNA]</scope>
</reference>
<dbReference type="Pfam" id="PF00171">
    <property type="entry name" value="Aldedh"/>
    <property type="match status" value="1"/>
</dbReference>
<dbReference type="PANTHER" id="PTHR11063:SF8">
    <property type="entry name" value="DELTA-1-PYRROLINE-5-CARBOXYLATE SYNTHASE"/>
    <property type="match status" value="1"/>
</dbReference>
<dbReference type="Proteomes" id="UP000236173">
    <property type="component" value="Unassembled WGS sequence"/>
</dbReference>
<evidence type="ECO:0000313" key="9">
    <source>
        <dbReference type="EMBL" id="GBC98448.1"/>
    </source>
</evidence>
<dbReference type="SUPFAM" id="SSF53720">
    <property type="entry name" value="ALDH-like"/>
    <property type="match status" value="1"/>
</dbReference>
<organism evidence="9 10">
    <name type="scientific">Candidatus Fervidibacter japonicus</name>
    <dbReference type="NCBI Taxonomy" id="2035412"/>
    <lineage>
        <taxon>Bacteria</taxon>
        <taxon>Candidatus Fervidibacterota</taxon>
        <taxon>Candidatus Fervidibacter</taxon>
    </lineage>
</organism>
<name>A0A2H5XB81_9BACT</name>
<evidence type="ECO:0000256" key="7">
    <source>
        <dbReference type="HAMAP-Rule" id="MF_00412"/>
    </source>
</evidence>
<dbReference type="EMBL" id="BEHT01000010">
    <property type="protein sequence ID" value="GBC98448.1"/>
    <property type="molecule type" value="Genomic_DNA"/>
</dbReference>
<accession>A0A2H5XB81</accession>
<sequence>MTTATSRTQVEVRQLVEEKARRAKTVAPVVAALPTEVKNRALLNMADALWERRDFIFERNAEDVESARHAGLSPALIDRLLLNEERLEGICKSLHEVAALPDPVGEIVEGWKRPNGLVLQKVRVPIGVIGVIYESRPNVTVDSVALCLKSGNCVVLRGGKEALNSNIALASVITQAAADAGVPADAIQLIDTPDREAAQVLMRLNGLIDLLIPRGGMGLIRYVVENATVPTIETGAGNCHVYVHADADLDMAVNIIVNAKTQRPSVCNAAETLLVHRDIADRFLPKAAQALWEKGVELRGCERTRKILPEAKPATEEDWETEYLDLVLAVKVVDSLDDAIAHINRYGTKHSEAIVTRDLQAARRFCELVDAAAVYVNASTRWTDGYEFGLGAEIGISTQKLHARGPMGLRELTTYKWVIWGEGQIRK</sequence>
<dbReference type="InterPro" id="IPR016163">
    <property type="entry name" value="Ald_DH_C"/>
</dbReference>
<dbReference type="Gene3D" id="3.40.309.10">
    <property type="entry name" value="Aldehyde Dehydrogenase, Chain A, domain 2"/>
    <property type="match status" value="1"/>
</dbReference>
<dbReference type="UniPathway" id="UPA00098">
    <property type="reaction ID" value="UER00360"/>
</dbReference>
<dbReference type="InterPro" id="IPR020593">
    <property type="entry name" value="G-glutamylP_reductase_CS"/>
</dbReference>
<dbReference type="GO" id="GO:0004350">
    <property type="term" value="F:glutamate-5-semialdehyde dehydrogenase activity"/>
    <property type="evidence" value="ECO:0007669"/>
    <property type="project" value="UniProtKB-UniRule"/>
</dbReference>
<evidence type="ECO:0000256" key="5">
    <source>
        <dbReference type="ARBA" id="ARBA00023002"/>
    </source>
</evidence>
<gene>
    <name evidence="9" type="primary">proA_2</name>
    <name evidence="7" type="synonym">proA</name>
    <name evidence="9" type="ORF">HRbin17_00960</name>
</gene>
<dbReference type="InterPro" id="IPR015590">
    <property type="entry name" value="Aldehyde_DH_dom"/>
</dbReference>
<keyword evidence="4 7" id="KW-0521">NADP</keyword>
<dbReference type="InterPro" id="IPR000965">
    <property type="entry name" value="GPR_dom"/>
</dbReference>
<dbReference type="Gene3D" id="3.40.605.10">
    <property type="entry name" value="Aldehyde Dehydrogenase, Chain A, domain 1"/>
    <property type="match status" value="1"/>
</dbReference>
<evidence type="ECO:0000256" key="2">
    <source>
        <dbReference type="ARBA" id="ARBA00022605"/>
    </source>
</evidence>
<dbReference type="GO" id="GO:0050661">
    <property type="term" value="F:NADP binding"/>
    <property type="evidence" value="ECO:0007669"/>
    <property type="project" value="InterPro"/>
</dbReference>
<dbReference type="GO" id="GO:0005737">
    <property type="term" value="C:cytoplasm"/>
    <property type="evidence" value="ECO:0007669"/>
    <property type="project" value="UniProtKB-SubCell"/>
</dbReference>
<dbReference type="NCBIfam" id="TIGR00407">
    <property type="entry name" value="proA"/>
    <property type="match status" value="1"/>
</dbReference>
<dbReference type="FunFam" id="3.40.309.10:FF:000006">
    <property type="entry name" value="Gamma-glutamyl phosphate reductase"/>
    <property type="match status" value="1"/>
</dbReference>
<feature type="domain" description="Aldehyde dehydrogenase" evidence="8">
    <location>
        <begin position="14"/>
        <end position="291"/>
    </location>
</feature>
<evidence type="ECO:0000259" key="8">
    <source>
        <dbReference type="Pfam" id="PF00171"/>
    </source>
</evidence>
<comment type="similarity">
    <text evidence="7">Belongs to the gamma-glutamyl phosphate reductase family.</text>
</comment>
<protein>
    <recommendedName>
        <fullName evidence="7">Gamma-glutamyl phosphate reductase</fullName>
        <shortName evidence="7">GPR</shortName>
        <ecNumber evidence="7">1.2.1.41</ecNumber>
    </recommendedName>
    <alternativeName>
        <fullName evidence="7">Glutamate-5-semialdehyde dehydrogenase</fullName>
    </alternativeName>
    <alternativeName>
        <fullName evidence="7">Glutamyl-gamma-semialdehyde dehydrogenase</fullName>
        <shortName evidence="7">GSA dehydrogenase</shortName>
    </alternativeName>
</protein>
<comment type="subcellular location">
    <subcellularLocation>
        <location evidence="7">Cytoplasm</location>
    </subcellularLocation>
</comment>
<dbReference type="NCBIfam" id="NF001221">
    <property type="entry name" value="PRK00197.1"/>
    <property type="match status" value="1"/>
</dbReference>
<dbReference type="PROSITE" id="PS01223">
    <property type="entry name" value="PROA"/>
    <property type="match status" value="1"/>
</dbReference>
<dbReference type="EC" id="1.2.1.41" evidence="7"/>
<keyword evidence="7" id="KW-0963">Cytoplasm</keyword>
<dbReference type="AlphaFoldDB" id="A0A2H5XB81"/>
<keyword evidence="5 7" id="KW-0560">Oxidoreductase</keyword>
<dbReference type="PIRSF" id="PIRSF000151">
    <property type="entry name" value="GPR"/>
    <property type="match status" value="1"/>
</dbReference>
<proteinExistence type="inferred from homology"/>
<evidence type="ECO:0000256" key="4">
    <source>
        <dbReference type="ARBA" id="ARBA00022857"/>
    </source>
</evidence>
<dbReference type="CDD" id="cd07079">
    <property type="entry name" value="ALDH_F18-19_ProA-GPR"/>
    <property type="match status" value="1"/>
</dbReference>
<keyword evidence="3 7" id="KW-0641">Proline biosynthesis</keyword>
<evidence type="ECO:0000256" key="6">
    <source>
        <dbReference type="ARBA" id="ARBA00049024"/>
    </source>
</evidence>
<evidence type="ECO:0000256" key="3">
    <source>
        <dbReference type="ARBA" id="ARBA00022650"/>
    </source>
</evidence>